<reference evidence="4" key="1">
    <citation type="submission" date="2022-03" db="EMBL/GenBank/DDBJ databases">
        <authorList>
            <person name="Lindestad O."/>
        </authorList>
    </citation>
    <scope>NUCLEOTIDE SEQUENCE</scope>
</reference>
<keyword evidence="1" id="KW-0862">Zinc</keyword>
<evidence type="ECO:0000256" key="2">
    <source>
        <dbReference type="SAM" id="MobiDB-lite"/>
    </source>
</evidence>
<dbReference type="Proteomes" id="UP000838756">
    <property type="component" value="Unassembled WGS sequence"/>
</dbReference>
<keyword evidence="1" id="KW-0863">Zinc-finger</keyword>
<gene>
    <name evidence="4" type="primary">jg21459</name>
    <name evidence="4" type="ORF">PAEG_LOCUS14444</name>
</gene>
<dbReference type="InterPro" id="IPR013087">
    <property type="entry name" value="Znf_C2H2_type"/>
</dbReference>
<keyword evidence="1" id="KW-0479">Metal-binding</keyword>
<dbReference type="EMBL" id="CAKXAJ010025252">
    <property type="protein sequence ID" value="CAH2237139.1"/>
    <property type="molecule type" value="Genomic_DNA"/>
</dbReference>
<evidence type="ECO:0000256" key="1">
    <source>
        <dbReference type="PROSITE-ProRule" id="PRU00042"/>
    </source>
</evidence>
<name>A0A8S4RKL1_9NEOP</name>
<sequence>MGAKSAIKLRKRGIAFKCDLCGRKLMTPDALVAHQRTAHNVNTKRRGRPQHASKPIAPAKAQVKVMEKETAAPSVHAEPLKESVTKVEFECPKCFKAFPTYFTTLKHIQKYHCVSGKDITV</sequence>
<organism evidence="4 5">
    <name type="scientific">Pararge aegeria aegeria</name>
    <dbReference type="NCBI Taxonomy" id="348720"/>
    <lineage>
        <taxon>Eukaryota</taxon>
        <taxon>Metazoa</taxon>
        <taxon>Ecdysozoa</taxon>
        <taxon>Arthropoda</taxon>
        <taxon>Hexapoda</taxon>
        <taxon>Insecta</taxon>
        <taxon>Pterygota</taxon>
        <taxon>Neoptera</taxon>
        <taxon>Endopterygota</taxon>
        <taxon>Lepidoptera</taxon>
        <taxon>Glossata</taxon>
        <taxon>Ditrysia</taxon>
        <taxon>Papilionoidea</taxon>
        <taxon>Nymphalidae</taxon>
        <taxon>Satyrinae</taxon>
        <taxon>Satyrini</taxon>
        <taxon>Parargina</taxon>
        <taxon>Pararge</taxon>
    </lineage>
</organism>
<dbReference type="PROSITE" id="PS00028">
    <property type="entry name" value="ZINC_FINGER_C2H2_1"/>
    <property type="match status" value="2"/>
</dbReference>
<feature type="domain" description="C2H2-type" evidence="3">
    <location>
        <begin position="16"/>
        <end position="44"/>
    </location>
</feature>
<evidence type="ECO:0000313" key="5">
    <source>
        <dbReference type="Proteomes" id="UP000838756"/>
    </source>
</evidence>
<comment type="caution">
    <text evidence="4">The sequence shown here is derived from an EMBL/GenBank/DDBJ whole genome shotgun (WGS) entry which is preliminary data.</text>
</comment>
<dbReference type="AlphaFoldDB" id="A0A8S4RKL1"/>
<dbReference type="SMART" id="SM00355">
    <property type="entry name" value="ZnF_C2H2"/>
    <property type="match status" value="2"/>
</dbReference>
<dbReference type="GO" id="GO:0008270">
    <property type="term" value="F:zinc ion binding"/>
    <property type="evidence" value="ECO:0007669"/>
    <property type="project" value="UniProtKB-KW"/>
</dbReference>
<feature type="region of interest" description="Disordered" evidence="2">
    <location>
        <begin position="38"/>
        <end position="61"/>
    </location>
</feature>
<dbReference type="Pfam" id="PF00096">
    <property type="entry name" value="zf-C2H2"/>
    <property type="match status" value="2"/>
</dbReference>
<dbReference type="Gene3D" id="3.30.160.60">
    <property type="entry name" value="Classic Zinc Finger"/>
    <property type="match status" value="1"/>
</dbReference>
<keyword evidence="5" id="KW-1185">Reference proteome</keyword>
<dbReference type="PROSITE" id="PS50157">
    <property type="entry name" value="ZINC_FINGER_C2H2_2"/>
    <property type="match status" value="1"/>
</dbReference>
<accession>A0A8S4RKL1</accession>
<dbReference type="OrthoDB" id="7483656at2759"/>
<dbReference type="SUPFAM" id="SSF57667">
    <property type="entry name" value="beta-beta-alpha zinc fingers"/>
    <property type="match status" value="1"/>
</dbReference>
<feature type="compositionally biased region" description="Basic residues" evidence="2">
    <location>
        <begin position="42"/>
        <end position="51"/>
    </location>
</feature>
<evidence type="ECO:0000313" key="4">
    <source>
        <dbReference type="EMBL" id="CAH2237139.1"/>
    </source>
</evidence>
<evidence type="ECO:0000259" key="3">
    <source>
        <dbReference type="PROSITE" id="PS50157"/>
    </source>
</evidence>
<proteinExistence type="predicted"/>
<dbReference type="InterPro" id="IPR036236">
    <property type="entry name" value="Znf_C2H2_sf"/>
</dbReference>
<protein>
    <submittedName>
        <fullName evidence="4">Jg21459 protein</fullName>
    </submittedName>
</protein>